<dbReference type="GO" id="GO:0005506">
    <property type="term" value="F:iron ion binding"/>
    <property type="evidence" value="ECO:0007669"/>
    <property type="project" value="TreeGrafter"/>
</dbReference>
<dbReference type="Proteomes" id="UP000199630">
    <property type="component" value="Unassembled WGS sequence"/>
</dbReference>
<dbReference type="STRING" id="588602.SAMN04487991_1369"/>
<dbReference type="Gene3D" id="2.30.30.140">
    <property type="match status" value="1"/>
</dbReference>
<evidence type="ECO:0000256" key="1">
    <source>
        <dbReference type="ARBA" id="ARBA00006018"/>
    </source>
</evidence>
<accession>A0A1I3NHK6</accession>
<dbReference type="RefSeq" id="WP_090059402.1">
    <property type="nucleotide sequence ID" value="NZ_FORH01000002.1"/>
</dbReference>
<name>A0A1I3NHK6_9RHOB</name>
<dbReference type="AlphaFoldDB" id="A0A1I3NHK6"/>
<dbReference type="EMBL" id="FORH01000002">
    <property type="protein sequence ID" value="SFJ08645.1"/>
    <property type="molecule type" value="Genomic_DNA"/>
</dbReference>
<organism evidence="2 3">
    <name type="scientific">Celeribacter neptunius</name>
    <dbReference type="NCBI Taxonomy" id="588602"/>
    <lineage>
        <taxon>Bacteria</taxon>
        <taxon>Pseudomonadati</taxon>
        <taxon>Pseudomonadota</taxon>
        <taxon>Alphaproteobacteria</taxon>
        <taxon>Rhodobacterales</taxon>
        <taxon>Roseobacteraceae</taxon>
        <taxon>Celeribacter</taxon>
    </lineage>
</organism>
<gene>
    <name evidence="2" type="ORF">SAMN04487991_1369</name>
</gene>
<evidence type="ECO:0000313" key="3">
    <source>
        <dbReference type="Proteomes" id="UP000199630"/>
    </source>
</evidence>
<comment type="similarity">
    <text evidence="1">Belongs to the HupF/HypC family.</text>
</comment>
<dbReference type="GO" id="GO:0051604">
    <property type="term" value="P:protein maturation"/>
    <property type="evidence" value="ECO:0007669"/>
    <property type="project" value="TreeGrafter"/>
</dbReference>
<proteinExistence type="inferred from homology"/>
<dbReference type="PANTHER" id="PTHR35177">
    <property type="entry name" value="HYDROGENASE MATURATION FACTOR HYBG"/>
    <property type="match status" value="1"/>
</dbReference>
<dbReference type="PANTHER" id="PTHR35177:SF2">
    <property type="entry name" value="HYDROGENASE MATURATION FACTOR HYBG"/>
    <property type="match status" value="1"/>
</dbReference>
<keyword evidence="3" id="KW-1185">Reference proteome</keyword>
<reference evidence="3" key="1">
    <citation type="submission" date="2016-10" db="EMBL/GenBank/DDBJ databases">
        <authorList>
            <person name="Varghese N."/>
            <person name="Submissions S."/>
        </authorList>
    </citation>
    <scope>NUCLEOTIDE SEQUENCE [LARGE SCALE GENOMIC DNA]</scope>
    <source>
        <strain evidence="3">DSM 26471</strain>
    </source>
</reference>
<dbReference type="InterPro" id="IPR001109">
    <property type="entry name" value="Hydrogenase_HupF/HypC"/>
</dbReference>
<dbReference type="OrthoDB" id="9806017at2"/>
<dbReference type="PRINTS" id="PR00445">
    <property type="entry name" value="HUPFHYPC"/>
</dbReference>
<dbReference type="NCBIfam" id="TIGR00074">
    <property type="entry name" value="hypC_hupF"/>
    <property type="match status" value="1"/>
</dbReference>
<dbReference type="GO" id="GO:1902670">
    <property type="term" value="F:carbon dioxide binding"/>
    <property type="evidence" value="ECO:0007669"/>
    <property type="project" value="TreeGrafter"/>
</dbReference>
<sequence>MCLGTPMQILFSEGVAGTATDGTEKRLIDLSLTGPLAPGTWVLTFLGAAREVLSEDEAIKIKNALGGLQALMEGRGLGDAFADLEARDPQLPPHLQAALDKGETTA</sequence>
<protein>
    <submittedName>
        <fullName evidence="2">Hydrogenase expression/formation protein HypC</fullName>
    </submittedName>
</protein>
<dbReference type="Pfam" id="PF01455">
    <property type="entry name" value="HupF_HypC"/>
    <property type="match status" value="1"/>
</dbReference>
<evidence type="ECO:0000313" key="2">
    <source>
        <dbReference type="EMBL" id="SFJ08645.1"/>
    </source>
</evidence>
<dbReference type="SUPFAM" id="SSF159127">
    <property type="entry name" value="HupF/HypC-like"/>
    <property type="match status" value="1"/>
</dbReference>